<keyword evidence="4" id="KW-0472">Membrane</keyword>
<evidence type="ECO:0000256" key="1">
    <source>
        <dbReference type="ARBA" id="ARBA00004442"/>
    </source>
</evidence>
<evidence type="ECO:0000313" key="8">
    <source>
        <dbReference type="Proteomes" id="UP001597205"/>
    </source>
</evidence>
<dbReference type="Pfam" id="PF07980">
    <property type="entry name" value="SusD_RagB"/>
    <property type="match status" value="1"/>
</dbReference>
<dbReference type="InterPro" id="IPR011990">
    <property type="entry name" value="TPR-like_helical_dom_sf"/>
</dbReference>
<proteinExistence type="inferred from homology"/>
<dbReference type="Proteomes" id="UP001597205">
    <property type="component" value="Unassembled WGS sequence"/>
</dbReference>
<comment type="caution">
    <text evidence="7">The sequence shown here is derived from an EMBL/GenBank/DDBJ whole genome shotgun (WGS) entry which is preliminary data.</text>
</comment>
<sequence length="59" mass="6951">MEFSFVKNSIFQYGLIKGNKGFVDVVDKVGQFEEPKYYYRPIPQNDVNLNNSLKQIFGW</sequence>
<evidence type="ECO:0000259" key="6">
    <source>
        <dbReference type="Pfam" id="PF07980"/>
    </source>
</evidence>
<comment type="similarity">
    <text evidence="2">Belongs to the SusD family.</text>
</comment>
<organism evidence="7 8">
    <name type="scientific">Sphingobacterium daejeonense</name>
    <dbReference type="NCBI Taxonomy" id="371142"/>
    <lineage>
        <taxon>Bacteria</taxon>
        <taxon>Pseudomonadati</taxon>
        <taxon>Bacteroidota</taxon>
        <taxon>Sphingobacteriia</taxon>
        <taxon>Sphingobacteriales</taxon>
        <taxon>Sphingobacteriaceae</taxon>
        <taxon>Sphingobacterium</taxon>
    </lineage>
</organism>
<protein>
    <submittedName>
        <fullName evidence="7">RagB/SusD family nutrient uptake outer membrane protein</fullName>
    </submittedName>
</protein>
<evidence type="ECO:0000313" key="7">
    <source>
        <dbReference type="EMBL" id="MFD1165514.1"/>
    </source>
</evidence>
<evidence type="ECO:0000256" key="5">
    <source>
        <dbReference type="ARBA" id="ARBA00023237"/>
    </source>
</evidence>
<dbReference type="InterPro" id="IPR012944">
    <property type="entry name" value="SusD_RagB_dom"/>
</dbReference>
<dbReference type="EMBL" id="JBHTKY010000008">
    <property type="protein sequence ID" value="MFD1165514.1"/>
    <property type="molecule type" value="Genomic_DNA"/>
</dbReference>
<gene>
    <name evidence="7" type="ORF">ACFQ2C_07845</name>
</gene>
<evidence type="ECO:0000256" key="4">
    <source>
        <dbReference type="ARBA" id="ARBA00023136"/>
    </source>
</evidence>
<feature type="domain" description="RagB/SusD" evidence="6">
    <location>
        <begin position="31"/>
        <end position="59"/>
    </location>
</feature>
<dbReference type="Gene3D" id="1.25.40.390">
    <property type="match status" value="1"/>
</dbReference>
<reference evidence="8" key="1">
    <citation type="journal article" date="2019" name="Int. J. Syst. Evol. Microbiol.">
        <title>The Global Catalogue of Microorganisms (GCM) 10K type strain sequencing project: providing services to taxonomists for standard genome sequencing and annotation.</title>
        <authorList>
            <consortium name="The Broad Institute Genomics Platform"/>
            <consortium name="The Broad Institute Genome Sequencing Center for Infectious Disease"/>
            <person name="Wu L."/>
            <person name="Ma J."/>
        </authorList>
    </citation>
    <scope>NUCLEOTIDE SEQUENCE [LARGE SCALE GENOMIC DNA]</scope>
    <source>
        <strain evidence="8">CCUG 52468</strain>
    </source>
</reference>
<accession>A0ABW3RK85</accession>
<dbReference type="SUPFAM" id="SSF48452">
    <property type="entry name" value="TPR-like"/>
    <property type="match status" value="1"/>
</dbReference>
<keyword evidence="5" id="KW-0998">Cell outer membrane</keyword>
<evidence type="ECO:0000256" key="3">
    <source>
        <dbReference type="ARBA" id="ARBA00022729"/>
    </source>
</evidence>
<keyword evidence="8" id="KW-1185">Reference proteome</keyword>
<evidence type="ECO:0000256" key="2">
    <source>
        <dbReference type="ARBA" id="ARBA00006275"/>
    </source>
</evidence>
<dbReference type="RefSeq" id="WP_380895623.1">
    <property type="nucleotide sequence ID" value="NZ_JBHTKY010000008.1"/>
</dbReference>
<name>A0ABW3RK85_9SPHI</name>
<keyword evidence="3" id="KW-0732">Signal</keyword>
<comment type="subcellular location">
    <subcellularLocation>
        <location evidence="1">Cell outer membrane</location>
    </subcellularLocation>
</comment>